<dbReference type="AlphaFoldDB" id="A0A0D0B975"/>
<name>A0A0D0B975_9AGAM</name>
<evidence type="ECO:0000313" key="1">
    <source>
        <dbReference type="EMBL" id="KIK40263.1"/>
    </source>
</evidence>
<proteinExistence type="predicted"/>
<dbReference type="EMBL" id="KN835309">
    <property type="protein sequence ID" value="KIK40263.1"/>
    <property type="molecule type" value="Genomic_DNA"/>
</dbReference>
<dbReference type="InParanoid" id="A0A0D0B975"/>
<accession>A0A0D0B975</accession>
<keyword evidence="2" id="KW-1185">Reference proteome</keyword>
<reference evidence="1 2" key="1">
    <citation type="submission" date="2014-04" db="EMBL/GenBank/DDBJ databases">
        <authorList>
            <consortium name="DOE Joint Genome Institute"/>
            <person name="Kuo A."/>
            <person name="Ruytinx J."/>
            <person name="Rineau F."/>
            <person name="Colpaert J."/>
            <person name="Kohler A."/>
            <person name="Nagy L.G."/>
            <person name="Floudas D."/>
            <person name="Copeland A."/>
            <person name="Barry K.W."/>
            <person name="Cichocki N."/>
            <person name="Veneault-Fourrey C."/>
            <person name="LaButti K."/>
            <person name="Lindquist E.A."/>
            <person name="Lipzen A."/>
            <person name="Lundell T."/>
            <person name="Morin E."/>
            <person name="Murat C."/>
            <person name="Sun H."/>
            <person name="Tunlid A."/>
            <person name="Henrissat B."/>
            <person name="Grigoriev I.V."/>
            <person name="Hibbett D.S."/>
            <person name="Martin F."/>
            <person name="Nordberg H.P."/>
            <person name="Cantor M.N."/>
            <person name="Hua S.X."/>
        </authorList>
    </citation>
    <scope>NUCLEOTIDE SEQUENCE [LARGE SCALE GENOMIC DNA]</scope>
    <source>
        <strain evidence="1 2">UH-Slu-Lm8-n1</strain>
    </source>
</reference>
<dbReference type="Proteomes" id="UP000054485">
    <property type="component" value="Unassembled WGS sequence"/>
</dbReference>
<reference evidence="2" key="2">
    <citation type="submission" date="2015-01" db="EMBL/GenBank/DDBJ databases">
        <title>Evolutionary Origins and Diversification of the Mycorrhizal Mutualists.</title>
        <authorList>
            <consortium name="DOE Joint Genome Institute"/>
            <consortium name="Mycorrhizal Genomics Consortium"/>
            <person name="Kohler A."/>
            <person name="Kuo A."/>
            <person name="Nagy L.G."/>
            <person name="Floudas D."/>
            <person name="Copeland A."/>
            <person name="Barry K.W."/>
            <person name="Cichocki N."/>
            <person name="Veneault-Fourrey C."/>
            <person name="LaButti K."/>
            <person name="Lindquist E.A."/>
            <person name="Lipzen A."/>
            <person name="Lundell T."/>
            <person name="Morin E."/>
            <person name="Murat C."/>
            <person name="Riley R."/>
            <person name="Ohm R."/>
            <person name="Sun H."/>
            <person name="Tunlid A."/>
            <person name="Henrissat B."/>
            <person name="Grigoriev I.V."/>
            <person name="Hibbett D.S."/>
            <person name="Martin F."/>
        </authorList>
    </citation>
    <scope>NUCLEOTIDE SEQUENCE [LARGE SCALE GENOMIC DNA]</scope>
    <source>
        <strain evidence="2">UH-Slu-Lm8-n1</strain>
    </source>
</reference>
<dbReference type="HOGENOM" id="CLU_3107991_0_0_1"/>
<gene>
    <name evidence="1" type="ORF">CY34DRAFT_807374</name>
</gene>
<evidence type="ECO:0000313" key="2">
    <source>
        <dbReference type="Proteomes" id="UP000054485"/>
    </source>
</evidence>
<organism evidence="1 2">
    <name type="scientific">Suillus luteus UH-Slu-Lm8-n1</name>
    <dbReference type="NCBI Taxonomy" id="930992"/>
    <lineage>
        <taxon>Eukaryota</taxon>
        <taxon>Fungi</taxon>
        <taxon>Dikarya</taxon>
        <taxon>Basidiomycota</taxon>
        <taxon>Agaricomycotina</taxon>
        <taxon>Agaricomycetes</taxon>
        <taxon>Agaricomycetidae</taxon>
        <taxon>Boletales</taxon>
        <taxon>Suillineae</taxon>
        <taxon>Suillaceae</taxon>
        <taxon>Suillus</taxon>
    </lineage>
</organism>
<protein>
    <submittedName>
        <fullName evidence="1">Uncharacterized protein</fullName>
    </submittedName>
</protein>
<sequence length="51" mass="5437">MPSSYNTNVHAEIQLTEHINKNCRGVAGALAIFFAKVMSFFGGSVNGHGRG</sequence>